<dbReference type="GO" id="GO:0000049">
    <property type="term" value="F:tRNA binding"/>
    <property type="evidence" value="ECO:0007669"/>
    <property type="project" value="TreeGrafter"/>
</dbReference>
<dbReference type="Pfam" id="PF08351">
    <property type="entry name" value="TmcA_N"/>
    <property type="match status" value="1"/>
</dbReference>
<evidence type="ECO:0000256" key="6">
    <source>
        <dbReference type="ARBA" id="ARBA00022840"/>
    </source>
</evidence>
<dbReference type="AlphaFoldDB" id="A0A9Q9FA91"/>
<comment type="subcellular location">
    <subcellularLocation>
        <location evidence="1">Nucleus</location>
        <location evidence="1">Nucleolus</location>
    </subcellularLocation>
</comment>
<reference evidence="10" key="1">
    <citation type="submission" date="2021-05" db="EMBL/GenBank/DDBJ databases">
        <title>Encephalitozoon hellem ATCC 50604 Complete Genome.</title>
        <authorList>
            <person name="Mascarenhas dos Santos A.C."/>
            <person name="Julian A.T."/>
            <person name="Pombert J.-F."/>
        </authorList>
    </citation>
    <scope>NUCLEOTIDE SEQUENCE</scope>
    <source>
        <strain evidence="10">ATCC 50604</strain>
    </source>
</reference>
<dbReference type="GO" id="GO:1990883">
    <property type="term" value="F:18S rRNA cytidine N-acetyltransferase activity"/>
    <property type="evidence" value="ECO:0007669"/>
    <property type="project" value="TreeGrafter"/>
</dbReference>
<evidence type="ECO:0000256" key="8">
    <source>
        <dbReference type="ARBA" id="ARBA00023315"/>
    </source>
</evidence>
<dbReference type="InterPro" id="IPR027417">
    <property type="entry name" value="P-loop_NTPase"/>
</dbReference>
<feature type="domain" description="N-acetyltransferase" evidence="9">
    <location>
        <begin position="510"/>
        <end position="678"/>
    </location>
</feature>
<evidence type="ECO:0000313" key="11">
    <source>
        <dbReference type="Proteomes" id="UP001059546"/>
    </source>
</evidence>
<keyword evidence="8" id="KW-0012">Acyltransferase</keyword>
<name>A0A9Q9FA91_ENCHE</name>
<evidence type="ECO:0000256" key="5">
    <source>
        <dbReference type="ARBA" id="ARBA00022741"/>
    </source>
</evidence>
<dbReference type="InterPro" id="IPR007807">
    <property type="entry name" value="TcmA/NAT10_helicase"/>
</dbReference>
<dbReference type="PANTHER" id="PTHR10925:SF5">
    <property type="entry name" value="RNA CYTIDINE ACETYLTRANSFERASE"/>
    <property type="match status" value="1"/>
</dbReference>
<organism evidence="10 11">
    <name type="scientific">Encephalitozoon hellem</name>
    <name type="common">Microsporidian parasite</name>
    <dbReference type="NCBI Taxonomy" id="27973"/>
    <lineage>
        <taxon>Eukaryota</taxon>
        <taxon>Fungi</taxon>
        <taxon>Fungi incertae sedis</taxon>
        <taxon>Microsporidia</taxon>
        <taxon>Unikaryonidae</taxon>
        <taxon>Encephalitozoon</taxon>
    </lineage>
</organism>
<keyword evidence="3" id="KW-0808">Transferase</keyword>
<evidence type="ECO:0000256" key="7">
    <source>
        <dbReference type="ARBA" id="ARBA00023242"/>
    </source>
</evidence>
<dbReference type="GO" id="GO:1904812">
    <property type="term" value="P:rRNA acetylation involved in maturation of SSU-rRNA"/>
    <property type="evidence" value="ECO:0007669"/>
    <property type="project" value="TreeGrafter"/>
</dbReference>
<dbReference type="Gene3D" id="3.40.50.11040">
    <property type="match status" value="1"/>
</dbReference>
<gene>
    <name evidence="10" type="ORF">GPU96_10g18940</name>
</gene>
<keyword evidence="2" id="KW-0698">rRNA processing</keyword>
<keyword evidence="6" id="KW-0067">ATP-binding</keyword>
<keyword evidence="4" id="KW-0819">tRNA processing</keyword>
<dbReference type="Pfam" id="PF13718">
    <property type="entry name" value="GNAT_acetyltr_2"/>
    <property type="match status" value="1"/>
</dbReference>
<evidence type="ECO:0000256" key="3">
    <source>
        <dbReference type="ARBA" id="ARBA00022679"/>
    </source>
</evidence>
<proteinExistence type="predicted"/>
<dbReference type="Gene3D" id="3.40.50.300">
    <property type="entry name" value="P-loop containing nucleotide triphosphate hydrolases"/>
    <property type="match status" value="1"/>
</dbReference>
<evidence type="ECO:0000256" key="1">
    <source>
        <dbReference type="ARBA" id="ARBA00004604"/>
    </source>
</evidence>
<dbReference type="Pfam" id="PF05127">
    <property type="entry name" value="NAT10_TcmA_helicase"/>
    <property type="match status" value="1"/>
</dbReference>
<sequence>MTLPCDGRIQSFFEVNGRRNHRSFVVLLGEHGKSRLPAIHRMLQGHTNGSVETVVWCHKNDVTRKAGRKASSKRQKNDMEKEESEDDLALFIRSNEIEFIEYKESERILGRTVDMLVLQDFEALSPNLIATSMETVRGGGAIILLLDSTYSIEALTSRKTDIHEKIGEFEPRYNKRLFKSLLNSNFALFLDDKLNVLDSISKVDVQGLRVDEKKVVSESLDDSTDVLKSLGKTKDQMHIIEEVFKALETRESRTIFSITASRGRGKSAALGISIAQAVNLGLLSIYIASPAIENVKTVFLFLITGLERLGYKKYVDFKIIYQFRGNKRFMQKIEFIGGRKQVIEYFNPMNELKYYPDLMIIDEAAAIPLTYITGLIFPNFVIMATTINGYEGTGRAFSVKLSETLRKSSAETNSLIYKEMTMKESIRYGQNDPVENWLYRVLLLDTSVPKIEGCPSPSECKLFYVDKSVLFSGKPPTEKFLNEMFSLFISSHYRNSPNDLQILADSPRHEVFALVTPTEDNGKDIPKVICSLQISFEGRCARTEHLREGNLIPWVLSEEHLDPSFLDTYGVRIVRIAVHPEYTSMGYGTMSLNLLIRYLSNHSKDISLMQKKNEEKNVLLYSLDDIAIPQVEWIGASFGITEALCRFWQKNQFVPVGIKQMITQETGEHSGIFIRSLSRSSDDRICEYNQNFMVRFVGQLSSSFQKLMPSLCLSLLNNSVVGRGRKTYFSSNDISRIRMAATGKIDLNLVTDVIPDISRMYFHGKFSQDLSVLRKSVLLMMGCQNKSIDTVAELLTLKPFQISNILTKILSILLEDIERNYVMD</sequence>
<evidence type="ECO:0000259" key="9">
    <source>
        <dbReference type="PROSITE" id="PS51186"/>
    </source>
</evidence>
<evidence type="ECO:0000256" key="4">
    <source>
        <dbReference type="ARBA" id="ARBA00022694"/>
    </source>
</evidence>
<protein>
    <submittedName>
        <fullName evidence="10">RNA cytidine acetyltransferase</fullName>
    </submittedName>
</protein>
<dbReference type="PROSITE" id="PS51186">
    <property type="entry name" value="GNAT"/>
    <property type="match status" value="1"/>
</dbReference>
<evidence type="ECO:0000256" key="2">
    <source>
        <dbReference type="ARBA" id="ARBA00022552"/>
    </source>
</evidence>
<dbReference type="GO" id="GO:0005524">
    <property type="term" value="F:ATP binding"/>
    <property type="evidence" value="ECO:0007669"/>
    <property type="project" value="UniProtKB-KW"/>
</dbReference>
<dbReference type="PANTHER" id="PTHR10925">
    <property type="entry name" value="N-ACETYLTRANSFERASE 10"/>
    <property type="match status" value="1"/>
</dbReference>
<dbReference type="Proteomes" id="UP001059546">
    <property type="component" value="Chromosome X"/>
</dbReference>
<dbReference type="InterPro" id="IPR000182">
    <property type="entry name" value="GNAT_dom"/>
</dbReference>
<dbReference type="GO" id="GO:0005730">
    <property type="term" value="C:nucleolus"/>
    <property type="evidence" value="ECO:0007669"/>
    <property type="project" value="UniProtKB-SubCell"/>
</dbReference>
<dbReference type="GO" id="GO:0030686">
    <property type="term" value="C:90S preribosome"/>
    <property type="evidence" value="ECO:0007669"/>
    <property type="project" value="TreeGrafter"/>
</dbReference>
<dbReference type="InterPro" id="IPR013562">
    <property type="entry name" value="TmcA/NAT10_N"/>
</dbReference>
<keyword evidence="7" id="KW-0539">Nucleus</keyword>
<keyword evidence="5" id="KW-0547">Nucleotide-binding</keyword>
<dbReference type="Pfam" id="PF13725">
    <property type="entry name" value="tRNA_bind_2"/>
    <property type="match status" value="1"/>
</dbReference>
<dbReference type="EMBL" id="CP075156">
    <property type="protein sequence ID" value="UTX44106.1"/>
    <property type="molecule type" value="Genomic_DNA"/>
</dbReference>
<dbReference type="InterPro" id="IPR032672">
    <property type="entry name" value="TmcA/NAT10/Kre33"/>
</dbReference>
<evidence type="ECO:0000313" key="10">
    <source>
        <dbReference type="EMBL" id="UTX44106.1"/>
    </source>
</evidence>
<dbReference type="SUPFAM" id="SSF52540">
    <property type="entry name" value="P-loop containing nucleoside triphosphate hydrolases"/>
    <property type="match status" value="1"/>
</dbReference>
<accession>A0A9Q9FA91</accession>
<dbReference type="Gene3D" id="3.40.630.30">
    <property type="match status" value="1"/>
</dbReference>
<dbReference type="InterPro" id="IPR027992">
    <property type="entry name" value="tRNA_bind_dom"/>
</dbReference>
<dbReference type="GO" id="GO:0008033">
    <property type="term" value="P:tRNA processing"/>
    <property type="evidence" value="ECO:0007669"/>
    <property type="project" value="UniProtKB-KW"/>
</dbReference>